<comment type="caution">
    <text evidence="1">The sequence shown here is derived from an EMBL/GenBank/DDBJ whole genome shotgun (WGS) entry which is preliminary data.</text>
</comment>
<sequence>MNLMNDRNKNWDEYIDPRIDELTNNNFFLEASYLYLAVIEHILQNAIGYQEEWFVRLLKKSKLRFVKTKPKELREKTLGQLIGIFSRYCDDKEIISQLNEFNSFRIQLVHRLLDHSIEDLNKEAQKKQRTYNQLVAKLSNYNVMILKKIIRNNNRLINKKESTQK</sequence>
<organism evidence="1 2">
    <name type="scientific">Candidatus Yonathbacteria bacterium RIFCSPLOWO2_01_FULL_47_33b</name>
    <dbReference type="NCBI Taxonomy" id="1802727"/>
    <lineage>
        <taxon>Bacteria</taxon>
        <taxon>Candidatus Yonathiibacteriota</taxon>
    </lineage>
</organism>
<name>A0A1G2SFU6_9BACT</name>
<proteinExistence type="predicted"/>
<protein>
    <submittedName>
        <fullName evidence="1">Uncharacterized protein</fullName>
    </submittedName>
</protein>
<evidence type="ECO:0000313" key="1">
    <source>
        <dbReference type="EMBL" id="OHA83529.1"/>
    </source>
</evidence>
<gene>
    <name evidence="1" type="ORF">A2937_00265</name>
</gene>
<dbReference type="EMBL" id="MHUW01000016">
    <property type="protein sequence ID" value="OHA83529.1"/>
    <property type="molecule type" value="Genomic_DNA"/>
</dbReference>
<dbReference type="AlphaFoldDB" id="A0A1G2SFU6"/>
<dbReference type="Proteomes" id="UP000177987">
    <property type="component" value="Unassembled WGS sequence"/>
</dbReference>
<accession>A0A1G2SFU6</accession>
<reference evidence="1 2" key="1">
    <citation type="journal article" date="2016" name="Nat. Commun.">
        <title>Thousands of microbial genomes shed light on interconnected biogeochemical processes in an aquifer system.</title>
        <authorList>
            <person name="Anantharaman K."/>
            <person name="Brown C.T."/>
            <person name="Hug L.A."/>
            <person name="Sharon I."/>
            <person name="Castelle C.J."/>
            <person name="Probst A.J."/>
            <person name="Thomas B.C."/>
            <person name="Singh A."/>
            <person name="Wilkins M.J."/>
            <person name="Karaoz U."/>
            <person name="Brodie E.L."/>
            <person name="Williams K.H."/>
            <person name="Hubbard S.S."/>
            <person name="Banfield J.F."/>
        </authorList>
    </citation>
    <scope>NUCLEOTIDE SEQUENCE [LARGE SCALE GENOMIC DNA]</scope>
</reference>
<evidence type="ECO:0000313" key="2">
    <source>
        <dbReference type="Proteomes" id="UP000177987"/>
    </source>
</evidence>
<dbReference type="STRING" id="1802727.A2937_00265"/>